<evidence type="ECO:0000313" key="3">
    <source>
        <dbReference type="Proteomes" id="UP000053586"/>
    </source>
</evidence>
<dbReference type="GO" id="GO:0016020">
    <property type="term" value="C:membrane"/>
    <property type="evidence" value="ECO:0007669"/>
    <property type="project" value="InterPro"/>
</dbReference>
<keyword evidence="1" id="KW-1133">Transmembrane helix</keyword>
<keyword evidence="1" id="KW-0472">Membrane</keyword>
<name>H5TEN3_9ALTE</name>
<feature type="transmembrane region" description="Helical" evidence="1">
    <location>
        <begin position="122"/>
        <end position="140"/>
    </location>
</feature>
<dbReference type="AlphaFoldDB" id="H5TEN3"/>
<accession>H5TEN3</accession>
<feature type="transmembrane region" description="Helical" evidence="1">
    <location>
        <begin position="40"/>
        <end position="64"/>
    </location>
</feature>
<protein>
    <recommendedName>
        <fullName evidence="4">MerC-like membrane protein</fullName>
    </recommendedName>
</protein>
<organism evidence="2 3">
    <name type="scientific">Glaciecola punicea ACAM 611</name>
    <dbReference type="NCBI Taxonomy" id="1121923"/>
    <lineage>
        <taxon>Bacteria</taxon>
        <taxon>Pseudomonadati</taxon>
        <taxon>Pseudomonadota</taxon>
        <taxon>Gammaproteobacteria</taxon>
        <taxon>Alteromonadales</taxon>
        <taxon>Alteromonadaceae</taxon>
        <taxon>Glaciecola</taxon>
    </lineage>
</organism>
<comment type="caution">
    <text evidence="2">The sequence shown here is derived from an EMBL/GenBank/DDBJ whole genome shotgun (WGS) entry which is preliminary data.</text>
</comment>
<feature type="transmembrane region" description="Helical" evidence="1">
    <location>
        <begin position="76"/>
        <end position="93"/>
    </location>
</feature>
<dbReference type="Pfam" id="PF03203">
    <property type="entry name" value="MerC"/>
    <property type="match status" value="1"/>
</dbReference>
<dbReference type="eggNOG" id="ENOG5032XTN">
    <property type="taxonomic scope" value="Bacteria"/>
</dbReference>
<dbReference type="Proteomes" id="UP000053586">
    <property type="component" value="Unassembled WGS sequence"/>
</dbReference>
<proteinExistence type="predicted"/>
<gene>
    <name evidence="2" type="ORF">GPUN_2646</name>
</gene>
<keyword evidence="3" id="KW-1185">Reference proteome</keyword>
<evidence type="ECO:0000313" key="2">
    <source>
        <dbReference type="EMBL" id="GAB56760.1"/>
    </source>
</evidence>
<feature type="transmembrane region" description="Helical" evidence="1">
    <location>
        <begin position="100"/>
        <end position="116"/>
    </location>
</feature>
<dbReference type="STRING" id="56804.BAE46_04365"/>
<dbReference type="InterPro" id="IPR004891">
    <property type="entry name" value="Mercury-R_MerC"/>
</dbReference>
<reference evidence="2 3" key="2">
    <citation type="journal article" date="2017" name="Antonie Van Leeuwenhoek">
        <title>Rhizobium rhizosphaerae sp. nov., a novel species isolated from rice rhizosphere.</title>
        <authorList>
            <person name="Zhao J.J."/>
            <person name="Zhang J."/>
            <person name="Zhang R.J."/>
            <person name="Zhang C.W."/>
            <person name="Yin H.Q."/>
            <person name="Zhang X.X."/>
        </authorList>
    </citation>
    <scope>NUCLEOTIDE SEQUENCE [LARGE SCALE GENOMIC DNA]</scope>
    <source>
        <strain evidence="2 3">ACAM 611</strain>
    </source>
</reference>
<keyword evidence="1" id="KW-0812">Transmembrane</keyword>
<dbReference type="EMBL" id="BAET01000031">
    <property type="protein sequence ID" value="GAB56760.1"/>
    <property type="molecule type" value="Genomic_DNA"/>
</dbReference>
<dbReference type="GO" id="GO:0015097">
    <property type="term" value="F:mercury ion transmembrane transporter activity"/>
    <property type="evidence" value="ECO:0007669"/>
    <property type="project" value="InterPro"/>
</dbReference>
<sequence>MKIVDIKSQDMTNSLAGTRMSSDIPTIIVKNNGKLDRLGVWLASLCALHCLLLPILIPLAPLIASSFVADAWFERVILSGSILVGFAALFIGFYQYHRQLYPIYSLVLGALIYWNKHMFGEAYEPVTIAVGALLIIIAHVTNLRLCKKCKTCETC</sequence>
<evidence type="ECO:0008006" key="4">
    <source>
        <dbReference type="Google" id="ProtNLM"/>
    </source>
</evidence>
<evidence type="ECO:0000256" key="1">
    <source>
        <dbReference type="SAM" id="Phobius"/>
    </source>
</evidence>
<reference evidence="2 3" key="1">
    <citation type="journal article" date="2012" name="J. Bacteriol.">
        <title>Genome sequence of proteorhodopsin-containing sea ice bacterium Glaciecola punicea ACAM 611T.</title>
        <authorList>
            <person name="Qin Q.-L."/>
            <person name="Xie B.-B."/>
            <person name="Shu Y.-L."/>
            <person name="Rong J.-C."/>
            <person name="Zhao D.-L."/>
            <person name="Zhang X.-Y."/>
            <person name="Chen X.-L."/>
            <person name="Zhou B.-C."/>
            <person name="Zhanga Y.-Z."/>
        </authorList>
    </citation>
    <scope>NUCLEOTIDE SEQUENCE [LARGE SCALE GENOMIC DNA]</scope>
    <source>
        <strain evidence="2 3">ACAM 611</strain>
    </source>
</reference>